<dbReference type="PANTHER" id="PTHR43811:SF19">
    <property type="entry name" value="39 KDA FK506-BINDING NUCLEAR PROTEIN"/>
    <property type="match status" value="1"/>
</dbReference>
<evidence type="ECO:0000256" key="3">
    <source>
        <dbReference type="ARBA" id="ARBA00023110"/>
    </source>
</evidence>
<comment type="similarity">
    <text evidence="2 6">Belongs to the FKBP-type PPIase family.</text>
</comment>
<name>A0A5R8WJ09_9BACT</name>
<dbReference type="Pfam" id="PF00254">
    <property type="entry name" value="FKBP_C"/>
    <property type="match status" value="1"/>
</dbReference>
<dbReference type="InterPro" id="IPR046357">
    <property type="entry name" value="PPIase_dom_sf"/>
</dbReference>
<keyword evidence="4 5" id="KW-0413">Isomerase</keyword>
<dbReference type="InterPro" id="IPR001179">
    <property type="entry name" value="PPIase_FKBP_dom"/>
</dbReference>
<dbReference type="PROSITE" id="PS50059">
    <property type="entry name" value="FKBP_PPIASE"/>
    <property type="match status" value="1"/>
</dbReference>
<dbReference type="GO" id="GO:0003755">
    <property type="term" value="F:peptidyl-prolyl cis-trans isomerase activity"/>
    <property type="evidence" value="ECO:0007669"/>
    <property type="project" value="UniProtKB-UniRule"/>
</dbReference>
<evidence type="ECO:0000256" key="1">
    <source>
        <dbReference type="ARBA" id="ARBA00000971"/>
    </source>
</evidence>
<dbReference type="OrthoDB" id="9814548at2"/>
<feature type="domain" description="PPIase FKBP-type" evidence="8">
    <location>
        <begin position="89"/>
        <end position="183"/>
    </location>
</feature>
<dbReference type="EC" id="5.2.1.8" evidence="6"/>
<dbReference type="SUPFAM" id="SSF54534">
    <property type="entry name" value="FKBP-like"/>
    <property type="match status" value="1"/>
</dbReference>
<dbReference type="PANTHER" id="PTHR43811">
    <property type="entry name" value="FKBP-TYPE PEPTIDYL-PROLYL CIS-TRANS ISOMERASE FKPA"/>
    <property type="match status" value="1"/>
</dbReference>
<evidence type="ECO:0000256" key="7">
    <source>
        <dbReference type="SAM" id="SignalP"/>
    </source>
</evidence>
<evidence type="ECO:0000313" key="9">
    <source>
        <dbReference type="EMBL" id="TLM88576.1"/>
    </source>
</evidence>
<dbReference type="Gene3D" id="3.10.50.40">
    <property type="match status" value="1"/>
</dbReference>
<evidence type="ECO:0000256" key="5">
    <source>
        <dbReference type="PROSITE-ProRule" id="PRU00277"/>
    </source>
</evidence>
<keyword evidence="10" id="KW-1185">Reference proteome</keyword>
<evidence type="ECO:0000256" key="6">
    <source>
        <dbReference type="RuleBase" id="RU003915"/>
    </source>
</evidence>
<feature type="signal peptide" evidence="7">
    <location>
        <begin position="1"/>
        <end position="25"/>
    </location>
</feature>
<comment type="caution">
    <text evidence="9">The sequence shown here is derived from an EMBL/GenBank/DDBJ whole genome shotgun (WGS) entry which is preliminary data.</text>
</comment>
<evidence type="ECO:0000313" key="10">
    <source>
        <dbReference type="Proteomes" id="UP000305517"/>
    </source>
</evidence>
<evidence type="ECO:0000256" key="2">
    <source>
        <dbReference type="ARBA" id="ARBA00006577"/>
    </source>
</evidence>
<reference evidence="9 10" key="1">
    <citation type="submission" date="2019-05" db="EMBL/GenBank/DDBJ databases">
        <title>Hymenobacter edaphi sp. nov., isolated from abandoned arsenic-contaminated farmland soil.</title>
        <authorList>
            <person name="Nie L."/>
        </authorList>
    </citation>
    <scope>NUCLEOTIDE SEQUENCE [LARGE SCALE GENOMIC DNA]</scope>
    <source>
        <strain evidence="9 10">1-3-3-8</strain>
    </source>
</reference>
<evidence type="ECO:0000259" key="8">
    <source>
        <dbReference type="PROSITE" id="PS50059"/>
    </source>
</evidence>
<dbReference type="Proteomes" id="UP000305517">
    <property type="component" value="Unassembled WGS sequence"/>
</dbReference>
<dbReference type="AlphaFoldDB" id="A0A5R8WJ09"/>
<keyword evidence="7" id="KW-0732">Signal</keyword>
<proteinExistence type="inferred from homology"/>
<protein>
    <recommendedName>
        <fullName evidence="6">Peptidyl-prolyl cis-trans isomerase</fullName>
        <ecNumber evidence="6">5.2.1.8</ecNumber>
    </recommendedName>
</protein>
<organism evidence="9 10">
    <name type="scientific">Hymenobacter jeollabukensis</name>
    <dbReference type="NCBI Taxonomy" id="2025313"/>
    <lineage>
        <taxon>Bacteria</taxon>
        <taxon>Pseudomonadati</taxon>
        <taxon>Bacteroidota</taxon>
        <taxon>Cytophagia</taxon>
        <taxon>Cytophagales</taxon>
        <taxon>Hymenobacteraceae</taxon>
        <taxon>Hymenobacter</taxon>
    </lineage>
</organism>
<accession>A0A5R8WJ09</accession>
<dbReference type="PROSITE" id="PS51257">
    <property type="entry name" value="PROKAR_LIPOPROTEIN"/>
    <property type="match status" value="1"/>
</dbReference>
<dbReference type="RefSeq" id="WP_138081840.1">
    <property type="nucleotide sequence ID" value="NZ_VAJM01000017.1"/>
</dbReference>
<dbReference type="EMBL" id="VAJM01000017">
    <property type="protein sequence ID" value="TLM88576.1"/>
    <property type="molecule type" value="Genomic_DNA"/>
</dbReference>
<evidence type="ECO:0000256" key="4">
    <source>
        <dbReference type="ARBA" id="ARBA00023235"/>
    </source>
</evidence>
<gene>
    <name evidence="9" type="ORF">FDY95_23800</name>
</gene>
<keyword evidence="3 5" id="KW-0697">Rotamase</keyword>
<sequence length="185" mass="20211">MRTFSFPAQVRAMLWALLPLMLLLAGCKNDSDKAAKELTKLIEQHKIEDDATIKAYLAKNNITNAEQRESGLYIIWQNRATTGAMPTDGAQARVRYIGRFISNDLRFDASVDNGSLCGCSSFTVAAGTGGVIQGWVETLKLMRKGDKVIILVPSHLAYGPGGNPPTIGSFTPLKFEMELVDFTTP</sequence>
<comment type="catalytic activity">
    <reaction evidence="1 5 6">
        <text>[protein]-peptidylproline (omega=180) = [protein]-peptidylproline (omega=0)</text>
        <dbReference type="Rhea" id="RHEA:16237"/>
        <dbReference type="Rhea" id="RHEA-COMP:10747"/>
        <dbReference type="Rhea" id="RHEA-COMP:10748"/>
        <dbReference type="ChEBI" id="CHEBI:83833"/>
        <dbReference type="ChEBI" id="CHEBI:83834"/>
        <dbReference type="EC" id="5.2.1.8"/>
    </reaction>
</comment>
<feature type="chain" id="PRO_5024317442" description="Peptidyl-prolyl cis-trans isomerase" evidence="7">
    <location>
        <begin position="26"/>
        <end position="185"/>
    </location>
</feature>